<comment type="caution">
    <text evidence="1">The sequence shown here is derived from an EMBL/GenBank/DDBJ whole genome shotgun (WGS) entry which is preliminary data.</text>
</comment>
<dbReference type="AlphaFoldDB" id="A0AAV7NC99"/>
<name>A0AAV7NC99_PLEWA</name>
<gene>
    <name evidence="1" type="ORF">NDU88_001838</name>
</gene>
<reference evidence="1" key="1">
    <citation type="journal article" date="2022" name="bioRxiv">
        <title>Sequencing and chromosome-scale assembly of the giantPleurodeles waltlgenome.</title>
        <authorList>
            <person name="Brown T."/>
            <person name="Elewa A."/>
            <person name="Iarovenko S."/>
            <person name="Subramanian E."/>
            <person name="Araus A.J."/>
            <person name="Petzold A."/>
            <person name="Susuki M."/>
            <person name="Suzuki K.-i.T."/>
            <person name="Hayashi T."/>
            <person name="Toyoda A."/>
            <person name="Oliveira C."/>
            <person name="Osipova E."/>
            <person name="Leigh N.D."/>
            <person name="Simon A."/>
            <person name="Yun M.H."/>
        </authorList>
    </citation>
    <scope>NUCLEOTIDE SEQUENCE</scope>
    <source>
        <strain evidence="1">20211129_DDA</strain>
        <tissue evidence="1">Liver</tissue>
    </source>
</reference>
<dbReference type="Proteomes" id="UP001066276">
    <property type="component" value="Chromosome 8"/>
</dbReference>
<keyword evidence="2" id="KW-1185">Reference proteome</keyword>
<accession>A0AAV7NC99</accession>
<evidence type="ECO:0000313" key="1">
    <source>
        <dbReference type="EMBL" id="KAJ1113596.1"/>
    </source>
</evidence>
<evidence type="ECO:0000313" key="2">
    <source>
        <dbReference type="Proteomes" id="UP001066276"/>
    </source>
</evidence>
<proteinExistence type="predicted"/>
<protein>
    <submittedName>
        <fullName evidence="1">Uncharacterized protein</fullName>
    </submittedName>
</protein>
<sequence>MYVVLKEKTKCSILIAAVADARPDQLFLVIARAAELLTRGCISWFGVPFRVTSARNTEHSKTATAGSTVETEERRAVYAAHWGDLMERDLTEINST</sequence>
<dbReference type="EMBL" id="JANPWB010000012">
    <property type="protein sequence ID" value="KAJ1113596.1"/>
    <property type="molecule type" value="Genomic_DNA"/>
</dbReference>
<organism evidence="1 2">
    <name type="scientific">Pleurodeles waltl</name>
    <name type="common">Iberian ribbed newt</name>
    <dbReference type="NCBI Taxonomy" id="8319"/>
    <lineage>
        <taxon>Eukaryota</taxon>
        <taxon>Metazoa</taxon>
        <taxon>Chordata</taxon>
        <taxon>Craniata</taxon>
        <taxon>Vertebrata</taxon>
        <taxon>Euteleostomi</taxon>
        <taxon>Amphibia</taxon>
        <taxon>Batrachia</taxon>
        <taxon>Caudata</taxon>
        <taxon>Salamandroidea</taxon>
        <taxon>Salamandridae</taxon>
        <taxon>Pleurodelinae</taxon>
        <taxon>Pleurodeles</taxon>
    </lineage>
</organism>